<gene>
    <name evidence="1" type="ORF">N482_23040</name>
</gene>
<dbReference type="EMBL" id="AUXT01000020">
    <property type="protein sequence ID" value="KZN57946.1"/>
    <property type="molecule type" value="Genomic_DNA"/>
</dbReference>
<comment type="caution">
    <text evidence="1">The sequence shown here is derived from an EMBL/GenBank/DDBJ whole genome shotgun (WGS) entry which is preliminary data.</text>
</comment>
<accession>A0A167HBP1</accession>
<sequence length="57" mass="6553">MPRMNGFEFLESFSELRNGNPNYSSLVFTMFTSSEIEEDKQKNVLIPLFKDFSIGGI</sequence>
<evidence type="ECO:0000313" key="1">
    <source>
        <dbReference type="EMBL" id="KZN57946.1"/>
    </source>
</evidence>
<dbReference type="PATRIC" id="fig|1365253.3.peg.455"/>
<evidence type="ECO:0000313" key="2">
    <source>
        <dbReference type="Proteomes" id="UP000076587"/>
    </source>
</evidence>
<dbReference type="AlphaFoldDB" id="A0A167HBP1"/>
<proteinExistence type="predicted"/>
<organism evidence="1 2">
    <name type="scientific">Pseudoalteromonas luteoviolacea NCIMB 1942</name>
    <dbReference type="NCBI Taxonomy" id="1365253"/>
    <lineage>
        <taxon>Bacteria</taxon>
        <taxon>Pseudomonadati</taxon>
        <taxon>Pseudomonadota</taxon>
        <taxon>Gammaproteobacteria</taxon>
        <taxon>Alteromonadales</taxon>
        <taxon>Pseudoalteromonadaceae</taxon>
        <taxon>Pseudoalteromonas</taxon>
    </lineage>
</organism>
<dbReference type="RefSeq" id="WP_196763605.1">
    <property type="nucleotide sequence ID" value="NZ_AUXT01000020.1"/>
</dbReference>
<reference evidence="1 2" key="1">
    <citation type="submission" date="2013-07" db="EMBL/GenBank/DDBJ databases">
        <title>Comparative Genomic and Metabolomic Analysis of Twelve Strains of Pseudoalteromonas luteoviolacea.</title>
        <authorList>
            <person name="Vynne N.G."/>
            <person name="Mansson M."/>
            <person name="Gram L."/>
        </authorList>
    </citation>
    <scope>NUCLEOTIDE SEQUENCE [LARGE SCALE GENOMIC DNA]</scope>
    <source>
        <strain evidence="1 2">NCIMB 1942</strain>
    </source>
</reference>
<name>A0A167HBP1_9GAMM</name>
<dbReference type="Proteomes" id="UP000076587">
    <property type="component" value="Unassembled WGS sequence"/>
</dbReference>
<protein>
    <submittedName>
        <fullName evidence="1">Uncharacterized protein</fullName>
    </submittedName>
</protein>